<dbReference type="Pfam" id="PF10311">
    <property type="entry name" value="Ilm1"/>
    <property type="match status" value="1"/>
</dbReference>
<name>A0A6A6V0N2_9PLEO</name>
<dbReference type="EMBL" id="MU006591">
    <property type="protein sequence ID" value="KAF2744088.1"/>
    <property type="molecule type" value="Genomic_DNA"/>
</dbReference>
<dbReference type="PANTHER" id="PTHR28029">
    <property type="entry name" value="PROTEIN ILM1"/>
    <property type="match status" value="1"/>
</dbReference>
<evidence type="ECO:0000313" key="4">
    <source>
        <dbReference type="Proteomes" id="UP000799440"/>
    </source>
</evidence>
<evidence type="ECO:0008006" key="5">
    <source>
        <dbReference type="Google" id="ProtNLM"/>
    </source>
</evidence>
<dbReference type="InterPro" id="IPR018815">
    <property type="entry name" value="Incr_loss_mito_DNA_1"/>
</dbReference>
<feature type="transmembrane region" description="Helical" evidence="2">
    <location>
        <begin position="168"/>
        <end position="186"/>
    </location>
</feature>
<keyword evidence="2" id="KW-0812">Transmembrane</keyword>
<reference evidence="3" key="1">
    <citation type="journal article" date="2020" name="Stud. Mycol.">
        <title>101 Dothideomycetes genomes: a test case for predicting lifestyles and emergence of pathogens.</title>
        <authorList>
            <person name="Haridas S."/>
            <person name="Albert R."/>
            <person name="Binder M."/>
            <person name="Bloem J."/>
            <person name="Labutti K."/>
            <person name="Salamov A."/>
            <person name="Andreopoulos B."/>
            <person name="Baker S."/>
            <person name="Barry K."/>
            <person name="Bills G."/>
            <person name="Bluhm B."/>
            <person name="Cannon C."/>
            <person name="Castanera R."/>
            <person name="Culley D."/>
            <person name="Daum C."/>
            <person name="Ezra D."/>
            <person name="Gonzalez J."/>
            <person name="Henrissat B."/>
            <person name="Kuo A."/>
            <person name="Liang C."/>
            <person name="Lipzen A."/>
            <person name="Lutzoni F."/>
            <person name="Magnuson J."/>
            <person name="Mondo S."/>
            <person name="Nolan M."/>
            <person name="Ohm R."/>
            <person name="Pangilinan J."/>
            <person name="Park H.-J."/>
            <person name="Ramirez L."/>
            <person name="Alfaro M."/>
            <person name="Sun H."/>
            <person name="Tritt A."/>
            <person name="Yoshinaga Y."/>
            <person name="Zwiers L.-H."/>
            <person name="Turgeon B."/>
            <person name="Goodwin S."/>
            <person name="Spatafora J."/>
            <person name="Crous P."/>
            <person name="Grigoriev I."/>
        </authorList>
    </citation>
    <scope>NUCLEOTIDE SEQUENCE</scope>
    <source>
        <strain evidence="3">CBS 119925</strain>
    </source>
</reference>
<accession>A0A6A6V0N2</accession>
<dbReference type="AlphaFoldDB" id="A0A6A6V0N2"/>
<keyword evidence="2" id="KW-0472">Membrane</keyword>
<protein>
    <recommendedName>
        <fullName evidence="5">Increased loss of mitochondrial DNA protein 1</fullName>
    </recommendedName>
</protein>
<sequence length="207" mass="23066">MVPTATLEDNHTPSTFPNHISPERQTMPFISAQTLIRSIALFHLTLGILFLRNPKLLADQNLVFIIGEAMHLPTPRDFSTPSATTSLIGLLFTLLSLTDLTALSLPSEVSDTFWGTQTPVRLTFLFGVTGYTYLYKDGGLLAASAKSAAKSGYRGTGAGVGNIGNSVVFTWAFLELVVWFWVFVTLREERRQRRSRLVEGRKEEWKQ</sequence>
<keyword evidence="2" id="KW-1133">Transmembrane helix</keyword>
<dbReference type="Proteomes" id="UP000799440">
    <property type="component" value="Unassembled WGS sequence"/>
</dbReference>
<keyword evidence="4" id="KW-1185">Reference proteome</keyword>
<gene>
    <name evidence="3" type="ORF">M011DRAFT_528627</name>
</gene>
<feature type="region of interest" description="Disordered" evidence="1">
    <location>
        <begin position="1"/>
        <end position="22"/>
    </location>
</feature>
<evidence type="ECO:0000313" key="3">
    <source>
        <dbReference type="EMBL" id="KAF2744088.1"/>
    </source>
</evidence>
<evidence type="ECO:0000256" key="2">
    <source>
        <dbReference type="SAM" id="Phobius"/>
    </source>
</evidence>
<feature type="transmembrane region" description="Helical" evidence="2">
    <location>
        <begin position="86"/>
        <end position="105"/>
    </location>
</feature>
<dbReference type="PANTHER" id="PTHR28029:SF1">
    <property type="entry name" value="PROTEIN ILM1"/>
    <property type="match status" value="1"/>
</dbReference>
<feature type="transmembrane region" description="Helical" evidence="2">
    <location>
        <begin position="30"/>
        <end position="51"/>
    </location>
</feature>
<evidence type="ECO:0000256" key="1">
    <source>
        <dbReference type="SAM" id="MobiDB-lite"/>
    </source>
</evidence>
<proteinExistence type="predicted"/>
<dbReference type="OrthoDB" id="5299849at2759"/>
<organism evidence="3 4">
    <name type="scientific">Sporormia fimetaria CBS 119925</name>
    <dbReference type="NCBI Taxonomy" id="1340428"/>
    <lineage>
        <taxon>Eukaryota</taxon>
        <taxon>Fungi</taxon>
        <taxon>Dikarya</taxon>
        <taxon>Ascomycota</taxon>
        <taxon>Pezizomycotina</taxon>
        <taxon>Dothideomycetes</taxon>
        <taxon>Pleosporomycetidae</taxon>
        <taxon>Pleosporales</taxon>
        <taxon>Sporormiaceae</taxon>
        <taxon>Sporormia</taxon>
    </lineage>
</organism>